<name>A0A0L0CME3_LUCCU</name>
<dbReference type="InterPro" id="IPR057650">
    <property type="entry name" value="UBL_UBAC1"/>
</dbReference>
<sequence length="550" mass="61388">MIPWVREKFAERRAKWLAARNKRSTNKSEDEDDNSSTSASDIAPRLHRLQDNPEESANSSNATITAPAPTSGRSPLTPQTAHRSMRGSSATSHCHHHHHSSSSSCSLTNSTSNNIKLNKIRSSRRSSAASSSVGSCHNNDDILKGPSTKERIKVRIVCPSARILVFQTDINRRLLELKSEILLELKDDMGSMPLFATDPRSLGPKFRLLKADYQGSELNENLTLAQLEIGNNDTLVLVAKRNHLQNLMTQTRETRTPPEAEIEMATRSLPVRTSEIPMVDINEIFQQSNLQFDVRKVLISLAQASSVIIGSGPYANRLIAMLKQKLINKRNYQNDTLQCLVDMGFKKEKAEYALKIHNNIYSNALEWLILRQSEEMGIEETVMGLPRTNSIASPSGIISNDGPIDNIAALLEIVRIYSHRDIPPTPETIQNLVEMGFPETDVIEALKKTCNNKAAACEWLCGNRTGSLVELREGLAQDSPILKTILELPQVQLSLSNPKILLAFLAILENEHTIRVWGGDNDTTSVITHILQKYHEEKHVLGINQFYSSR</sequence>
<dbReference type="STRING" id="7375.A0A0L0CME3"/>
<dbReference type="InterPro" id="IPR029071">
    <property type="entry name" value="Ubiquitin-like_domsf"/>
</dbReference>
<proteinExistence type="predicted"/>
<reference evidence="3 4" key="1">
    <citation type="journal article" date="2015" name="Nat. Commun.">
        <title>Lucilia cuprina genome unlocks parasitic fly biology to underpin future interventions.</title>
        <authorList>
            <person name="Anstead C.A."/>
            <person name="Korhonen P.K."/>
            <person name="Young N.D."/>
            <person name="Hall R.S."/>
            <person name="Jex A.R."/>
            <person name="Murali S.C."/>
            <person name="Hughes D.S."/>
            <person name="Lee S.F."/>
            <person name="Perry T."/>
            <person name="Stroehlein A.J."/>
            <person name="Ansell B.R."/>
            <person name="Breugelmans B."/>
            <person name="Hofmann A."/>
            <person name="Qu J."/>
            <person name="Dugan S."/>
            <person name="Lee S.L."/>
            <person name="Chao H."/>
            <person name="Dinh H."/>
            <person name="Han Y."/>
            <person name="Doddapaneni H.V."/>
            <person name="Worley K.C."/>
            <person name="Muzny D.M."/>
            <person name="Ioannidis P."/>
            <person name="Waterhouse R.M."/>
            <person name="Zdobnov E.M."/>
            <person name="James P.J."/>
            <person name="Bagnall N.H."/>
            <person name="Kotze A.C."/>
            <person name="Gibbs R.A."/>
            <person name="Richards S."/>
            <person name="Batterham P."/>
            <person name="Gasser R.B."/>
        </authorList>
    </citation>
    <scope>NUCLEOTIDE SEQUENCE [LARGE SCALE GENOMIC DNA]</scope>
    <source>
        <strain evidence="3 4">LS</strain>
        <tissue evidence="3">Full body</tissue>
    </source>
</reference>
<dbReference type="InterPro" id="IPR052476">
    <property type="entry name" value="UBAC1"/>
</dbReference>
<feature type="domain" description="UBA" evidence="2">
    <location>
        <begin position="423"/>
        <end position="463"/>
    </location>
</feature>
<dbReference type="InterPro" id="IPR041927">
    <property type="entry name" value="UBA2_UBAC1"/>
</dbReference>
<dbReference type="SUPFAM" id="SSF54236">
    <property type="entry name" value="Ubiquitin-like"/>
    <property type="match status" value="1"/>
</dbReference>
<dbReference type="PANTHER" id="PTHR46738:SF1">
    <property type="entry name" value="UBIQUITIN-ASSOCIATED DOMAIN-CONTAINING PROTEIN 1"/>
    <property type="match status" value="1"/>
</dbReference>
<dbReference type="OrthoDB" id="336240at2759"/>
<dbReference type="Pfam" id="PF00627">
    <property type="entry name" value="UBA"/>
    <property type="match status" value="1"/>
</dbReference>
<organism evidence="3 4">
    <name type="scientific">Lucilia cuprina</name>
    <name type="common">Green bottle fly</name>
    <name type="synonym">Australian sheep blowfly</name>
    <dbReference type="NCBI Taxonomy" id="7375"/>
    <lineage>
        <taxon>Eukaryota</taxon>
        <taxon>Metazoa</taxon>
        <taxon>Ecdysozoa</taxon>
        <taxon>Arthropoda</taxon>
        <taxon>Hexapoda</taxon>
        <taxon>Insecta</taxon>
        <taxon>Pterygota</taxon>
        <taxon>Neoptera</taxon>
        <taxon>Endopterygota</taxon>
        <taxon>Diptera</taxon>
        <taxon>Brachycera</taxon>
        <taxon>Muscomorpha</taxon>
        <taxon>Oestroidea</taxon>
        <taxon>Calliphoridae</taxon>
        <taxon>Luciliinae</taxon>
        <taxon>Lucilia</taxon>
    </lineage>
</organism>
<feature type="compositionally biased region" description="Polar residues" evidence="1">
    <location>
        <begin position="71"/>
        <end position="82"/>
    </location>
</feature>
<comment type="caution">
    <text evidence="3">The sequence shown here is derived from an EMBL/GenBank/DDBJ whole genome shotgun (WGS) entry which is preliminary data.</text>
</comment>
<evidence type="ECO:0000256" key="1">
    <source>
        <dbReference type="SAM" id="MobiDB-lite"/>
    </source>
</evidence>
<protein>
    <recommendedName>
        <fullName evidence="2">UBA domain-containing protein</fullName>
    </recommendedName>
</protein>
<dbReference type="SUPFAM" id="SSF46934">
    <property type="entry name" value="UBA-like"/>
    <property type="match status" value="2"/>
</dbReference>
<dbReference type="Gene3D" id="1.10.8.10">
    <property type="entry name" value="DNA helicase RuvA subunit, C-terminal domain"/>
    <property type="match status" value="2"/>
</dbReference>
<feature type="domain" description="UBA" evidence="2">
    <location>
        <begin position="331"/>
        <end position="371"/>
    </location>
</feature>
<keyword evidence="4" id="KW-1185">Reference proteome</keyword>
<evidence type="ECO:0000259" key="2">
    <source>
        <dbReference type="PROSITE" id="PS50030"/>
    </source>
</evidence>
<feature type="compositionally biased region" description="Low complexity" evidence="1">
    <location>
        <begin position="101"/>
        <end position="114"/>
    </location>
</feature>
<accession>A0A0L0CME3</accession>
<dbReference type="GO" id="GO:0000151">
    <property type="term" value="C:ubiquitin ligase complex"/>
    <property type="evidence" value="ECO:0007669"/>
    <property type="project" value="TreeGrafter"/>
</dbReference>
<dbReference type="InterPro" id="IPR009060">
    <property type="entry name" value="UBA-like_sf"/>
</dbReference>
<dbReference type="Proteomes" id="UP000037069">
    <property type="component" value="Unassembled WGS sequence"/>
</dbReference>
<dbReference type="AlphaFoldDB" id="A0A0L0CME3"/>
<dbReference type="OMA" id="PAMNMQH"/>
<dbReference type="CDD" id="cd17039">
    <property type="entry name" value="Ubl_ubiquitin_like"/>
    <property type="match status" value="1"/>
</dbReference>
<dbReference type="InterPro" id="IPR015940">
    <property type="entry name" value="UBA"/>
</dbReference>
<dbReference type="EMBL" id="JRES01000195">
    <property type="protein sequence ID" value="KNC33377.1"/>
    <property type="molecule type" value="Genomic_DNA"/>
</dbReference>
<dbReference type="PANTHER" id="PTHR46738">
    <property type="entry name" value="UBIQUITIN-ASSOCIATED DOMAIN-CONTAINING PROTEIN 1"/>
    <property type="match status" value="1"/>
</dbReference>
<dbReference type="Pfam" id="PF23326">
    <property type="entry name" value="UBL_UBAC1"/>
    <property type="match status" value="1"/>
</dbReference>
<gene>
    <name evidence="3" type="ORF">FF38_09831</name>
</gene>
<evidence type="ECO:0000313" key="3">
    <source>
        <dbReference type="EMBL" id="KNC33377.1"/>
    </source>
</evidence>
<feature type="compositionally biased region" description="Polar residues" evidence="1">
    <location>
        <begin position="55"/>
        <end position="64"/>
    </location>
</feature>
<feature type="region of interest" description="Disordered" evidence="1">
    <location>
        <begin position="17"/>
        <end position="145"/>
    </location>
</feature>
<evidence type="ECO:0000313" key="4">
    <source>
        <dbReference type="Proteomes" id="UP000037069"/>
    </source>
</evidence>
<dbReference type="CDD" id="cd14304">
    <property type="entry name" value="UBA2_KPC2"/>
    <property type="match status" value="1"/>
</dbReference>
<dbReference type="SMART" id="SM00165">
    <property type="entry name" value="UBA"/>
    <property type="match status" value="2"/>
</dbReference>
<dbReference type="PROSITE" id="PS50030">
    <property type="entry name" value="UBA"/>
    <property type="match status" value="2"/>
</dbReference>